<gene>
    <name evidence="3" type="ORF">PECUL_23A017433</name>
</gene>
<name>A0AAD1VLY3_PELCU</name>
<comment type="similarity">
    <text evidence="1">Belongs to the PIGL family.</text>
</comment>
<dbReference type="AlphaFoldDB" id="A0AAD1VLY3"/>
<evidence type="ECO:0000256" key="2">
    <source>
        <dbReference type="ARBA" id="ARBA00012176"/>
    </source>
</evidence>
<dbReference type="EC" id="3.5.1.89" evidence="2"/>
<dbReference type="EMBL" id="OW240912">
    <property type="protein sequence ID" value="CAH2220155.1"/>
    <property type="molecule type" value="Genomic_DNA"/>
</dbReference>
<keyword evidence="4" id="KW-1185">Reference proteome</keyword>
<organism evidence="3 4">
    <name type="scientific">Pelobates cultripes</name>
    <name type="common">Western spadefoot toad</name>
    <dbReference type="NCBI Taxonomy" id="61616"/>
    <lineage>
        <taxon>Eukaryota</taxon>
        <taxon>Metazoa</taxon>
        <taxon>Chordata</taxon>
        <taxon>Craniata</taxon>
        <taxon>Vertebrata</taxon>
        <taxon>Euteleostomi</taxon>
        <taxon>Amphibia</taxon>
        <taxon>Batrachia</taxon>
        <taxon>Anura</taxon>
        <taxon>Pelobatoidea</taxon>
        <taxon>Pelobatidae</taxon>
        <taxon>Pelobates</taxon>
    </lineage>
</organism>
<evidence type="ECO:0000313" key="3">
    <source>
        <dbReference type="EMBL" id="CAH2220155.1"/>
    </source>
</evidence>
<evidence type="ECO:0000313" key="4">
    <source>
        <dbReference type="Proteomes" id="UP001295444"/>
    </source>
</evidence>
<dbReference type="EMBL" id="OW240912">
    <property type="protein sequence ID" value="CAH2220156.1"/>
    <property type="molecule type" value="Genomic_DNA"/>
</dbReference>
<dbReference type="GO" id="GO:0000225">
    <property type="term" value="F:N-acetylglucosaminylphosphatidylinositol deacetylase activity"/>
    <property type="evidence" value="ECO:0007669"/>
    <property type="project" value="UniProtKB-EC"/>
</dbReference>
<evidence type="ECO:0000256" key="1">
    <source>
        <dbReference type="ARBA" id="ARBA00006066"/>
    </source>
</evidence>
<reference evidence="3" key="1">
    <citation type="submission" date="2022-03" db="EMBL/GenBank/DDBJ databases">
        <authorList>
            <person name="Alioto T."/>
            <person name="Alioto T."/>
            <person name="Gomez Garrido J."/>
        </authorList>
    </citation>
    <scope>NUCLEOTIDE SEQUENCE</scope>
</reference>
<dbReference type="PANTHER" id="PTHR12993">
    <property type="entry name" value="N-ACETYLGLUCOSAMINYL-PHOSPHATIDYLINOSITOL DE-N-ACETYLASE-RELATED"/>
    <property type="match status" value="1"/>
</dbReference>
<protein>
    <recommendedName>
        <fullName evidence="2">N-acetylglucosaminylphosphatidylinositol deacetylase</fullName>
        <ecNumber evidence="2">3.5.1.89</ecNumber>
    </recommendedName>
</protein>
<dbReference type="Gene3D" id="3.40.50.10320">
    <property type="entry name" value="LmbE-like"/>
    <property type="match status" value="1"/>
</dbReference>
<dbReference type="SUPFAM" id="SSF102588">
    <property type="entry name" value="LmbE-like"/>
    <property type="match status" value="1"/>
</dbReference>
<dbReference type="Proteomes" id="UP001295444">
    <property type="component" value="Chromosome 01"/>
</dbReference>
<dbReference type="InterPro" id="IPR003737">
    <property type="entry name" value="GlcNAc_PI_deacetylase-related"/>
</dbReference>
<proteinExistence type="inferred from homology"/>
<sequence>MEHVLPVGMLAAALLLVLWLLWLACCRWRDALSGRSLGLLQTVRAPLLLIAHPDDECMFFAPTILGMLREQRSLYVLCCSTGNYYNQGEIRKNELIQSCSALGIPSSNVTLIDHRDLPDDPNVQWDTNLLSDLIMKHIKDKKIDAVVTFDEGGVSGHPNHIALYNALRSLQCSGKIPKGCAVFVLETVNIFRKYLSVLDLPISWLYGHDVCIALSGVQYKQAKEAMKCHQSQLLWFRHVYLLFSRYMMINSLSLHVCKEKSTLKDS</sequence>
<accession>A0AAD1VLY3</accession>
<dbReference type="GO" id="GO:0005783">
    <property type="term" value="C:endoplasmic reticulum"/>
    <property type="evidence" value="ECO:0007669"/>
    <property type="project" value="TreeGrafter"/>
</dbReference>
<dbReference type="Pfam" id="PF02585">
    <property type="entry name" value="PIG-L"/>
    <property type="match status" value="1"/>
</dbReference>
<dbReference type="InterPro" id="IPR024078">
    <property type="entry name" value="LmbE-like_dom_sf"/>
</dbReference>
<dbReference type="PANTHER" id="PTHR12993:SF11">
    <property type="entry name" value="N-ACETYLGLUCOSAMINYL-PHOSPHATIDYLINOSITOL DE-N-ACETYLASE"/>
    <property type="match status" value="1"/>
</dbReference>